<evidence type="ECO:0000313" key="2">
    <source>
        <dbReference type="EMBL" id="KAK5640150.1"/>
    </source>
</evidence>
<keyword evidence="3" id="KW-1185">Reference proteome</keyword>
<proteinExistence type="predicted"/>
<dbReference type="GO" id="GO:0042254">
    <property type="term" value="P:ribosome biogenesis"/>
    <property type="evidence" value="ECO:0007669"/>
    <property type="project" value="TreeGrafter"/>
</dbReference>
<accession>A0AAN7UZZ8</accession>
<dbReference type="PANTHER" id="PTHR15682">
    <property type="entry name" value="UNHEALTHY RIBOSOME BIOGENESIS PROTEIN 2 HOMOLOG"/>
    <property type="match status" value="1"/>
</dbReference>
<dbReference type="GO" id="GO:0005730">
    <property type="term" value="C:nucleolus"/>
    <property type="evidence" value="ECO:0007669"/>
    <property type="project" value="TreeGrafter"/>
</dbReference>
<evidence type="ECO:0000259" key="1">
    <source>
        <dbReference type="Pfam" id="PF10441"/>
    </source>
</evidence>
<reference evidence="2 3" key="1">
    <citation type="journal article" date="2024" name="Insects">
        <title>An Improved Chromosome-Level Genome Assembly of the Firefly Pyrocoelia pectoralis.</title>
        <authorList>
            <person name="Fu X."/>
            <person name="Meyer-Rochow V.B."/>
            <person name="Ballantyne L."/>
            <person name="Zhu X."/>
        </authorList>
    </citation>
    <scope>NUCLEOTIDE SEQUENCE [LARGE SCALE GENOMIC DNA]</scope>
    <source>
        <strain evidence="2">XCY_ONT2</strain>
    </source>
</reference>
<evidence type="ECO:0000313" key="3">
    <source>
        <dbReference type="Proteomes" id="UP001329430"/>
    </source>
</evidence>
<sequence length="1189" mass="136922">MTMEHIINFNCELINLLDNDGEPLPKRLKIADNAFTSCSLPIQHREAVLLEWLTKLTKSNEKEVWNLLLKWLQSAQVHNLSRSDVNDTDLRNLNTMLCKRLKYAESNSIATDCILEIIKNRNFQLYFKHNLEEHCKFIGKFLLKIKSTDQLHKVLTNEQLLNRNITYGEDFYRNFISHTLTPLCVSVGRFSNDHQLFIDASKLLEKCLFMRNFNAFSTFLAKGETDFPKLLFDHMQDVYHTDDAVHVYNLTFYSFCKSYNNVNTIYSCFTLLVEMLGVNGDCTEKSVEVLTQLCAVLSECGVRINTKVDHTKFTDSFEKILNSVINNLKPCKVTYIFLNKIIALDPVLMQKNLMDILKYILLSTNDGVEEEYATFLLSLFEVFAKLHRISNLLTAMMSVLKSSIENPVVIPDVVLKFFSQIVVTLPSWQSLDLLKMLLANLDAATSNLDEGNFCNNNNYLQLIDIFLCLFLSSVRIAEHVVPVNIVENFEKLMLELKDILKRFGTTLLAIEHKPILMRVYLNICFMWGELYMVLAYYSSEVNLKKHIDNDPSACNVTYIHSYLNRAQWRLISQRITNFGEQPCKKIMQRLCVQKLRAMNLFEADVSREATLAVAVNLISSSDELSQDLFFDNFILHNVVIPSSGMEIADVLVKTIIKTGDFQKLQMFNNNVPLIREIIYVCLVKLSKSFASKVRADSVTSRMLNSFDKSTFHATNMVKELKQKSQTMDVNEIKVSQYLEMIKSIPIPQFDDKNIQEVVLIYLIGLALDMQCCKLQDKAITRQLEKIVIGIVQSSVLLNVFFESNVILTIVNNFESYSEVFTIIMQGILKNKSRLDSFKSIIGDFTQNFDNIRYRDCAVIFLNYVDKVKTKVAVAEKHLHNVYREQICRCLLPFLLNDSSCAEDSLEAYALTLKFYLNNDSKEVLEELVPLVEKYLDVLQKAIIEEQTIRNEVKMWNAISSCDLNSAQTKIWQASLESLLYQIILTNANYCDKMFEHIVTLQISFIQNSHFILSPSLIEVVLITISKINAHGTNSIEALNLSISLLEALIKHRKTVITDYLPPYLQRYRTVLIQLCSKSNTNLKLNQESIQELANCAHKFERLTKTLRICDKSMMRISPYVIADVLNQFEKVTLYPNIKIHLSNSIYQLLSMCDEHGIAFLKRVLSTASTEMFKIISDNYNKYYKFTGKV</sequence>
<comment type="caution">
    <text evidence="2">The sequence shown here is derived from an EMBL/GenBank/DDBJ whole genome shotgun (WGS) entry which is preliminary data.</text>
</comment>
<dbReference type="InterPro" id="IPR018849">
    <property type="entry name" value="Urb2/Npa2_C"/>
</dbReference>
<gene>
    <name evidence="2" type="ORF">RI129_010961</name>
</gene>
<dbReference type="PANTHER" id="PTHR15682:SF2">
    <property type="entry name" value="UNHEALTHY RIBOSOME BIOGENESIS PROTEIN 2 HOMOLOG"/>
    <property type="match status" value="1"/>
</dbReference>
<dbReference type="Pfam" id="PF10441">
    <property type="entry name" value="Urb2"/>
    <property type="match status" value="1"/>
</dbReference>
<feature type="domain" description="Nucleolar 27S pre-rRNA processing Urb2/Npa2 C-terminal" evidence="1">
    <location>
        <begin position="1002"/>
        <end position="1188"/>
    </location>
</feature>
<dbReference type="InterPro" id="IPR052609">
    <property type="entry name" value="Ribosome_Biogenesis_Reg"/>
</dbReference>
<dbReference type="EMBL" id="JAVRBK010000008">
    <property type="protein sequence ID" value="KAK5640150.1"/>
    <property type="molecule type" value="Genomic_DNA"/>
</dbReference>
<organism evidence="2 3">
    <name type="scientific">Pyrocoelia pectoralis</name>
    <dbReference type="NCBI Taxonomy" id="417401"/>
    <lineage>
        <taxon>Eukaryota</taxon>
        <taxon>Metazoa</taxon>
        <taxon>Ecdysozoa</taxon>
        <taxon>Arthropoda</taxon>
        <taxon>Hexapoda</taxon>
        <taxon>Insecta</taxon>
        <taxon>Pterygota</taxon>
        <taxon>Neoptera</taxon>
        <taxon>Endopterygota</taxon>
        <taxon>Coleoptera</taxon>
        <taxon>Polyphaga</taxon>
        <taxon>Elateriformia</taxon>
        <taxon>Elateroidea</taxon>
        <taxon>Lampyridae</taxon>
        <taxon>Lampyrinae</taxon>
        <taxon>Pyrocoelia</taxon>
    </lineage>
</organism>
<protein>
    <recommendedName>
        <fullName evidence="1">Nucleolar 27S pre-rRNA processing Urb2/Npa2 C-terminal domain-containing protein</fullName>
    </recommendedName>
</protein>
<name>A0AAN7UZZ8_9COLE</name>
<dbReference type="AlphaFoldDB" id="A0AAN7UZZ8"/>
<dbReference type="Proteomes" id="UP001329430">
    <property type="component" value="Chromosome 8"/>
</dbReference>